<protein>
    <submittedName>
        <fullName evidence="1">Uncharacterized protein</fullName>
    </submittedName>
</protein>
<organism evidence="1 2">
    <name type="scientific">Mucilaginibacter paludis DSM 18603</name>
    <dbReference type="NCBI Taxonomy" id="714943"/>
    <lineage>
        <taxon>Bacteria</taxon>
        <taxon>Pseudomonadati</taxon>
        <taxon>Bacteroidota</taxon>
        <taxon>Sphingobacteriia</taxon>
        <taxon>Sphingobacteriales</taxon>
        <taxon>Sphingobacteriaceae</taxon>
        <taxon>Mucilaginibacter</taxon>
    </lineage>
</organism>
<dbReference type="Proteomes" id="UP000002774">
    <property type="component" value="Chromosome"/>
</dbReference>
<gene>
    <name evidence="1" type="ORF">Mucpa_6333</name>
</gene>
<evidence type="ECO:0000313" key="2">
    <source>
        <dbReference type="Proteomes" id="UP000002774"/>
    </source>
</evidence>
<dbReference type="STRING" id="714943.Mucpa_6333"/>
<proteinExistence type="predicted"/>
<dbReference type="RefSeq" id="WP_008512080.1">
    <property type="nucleotide sequence ID" value="NZ_CM001403.1"/>
</dbReference>
<accession>H1Y5W7</accession>
<evidence type="ECO:0000313" key="1">
    <source>
        <dbReference type="EMBL" id="EHQ30389.1"/>
    </source>
</evidence>
<name>H1Y5W7_9SPHI</name>
<reference evidence="1" key="1">
    <citation type="submission" date="2011-09" db="EMBL/GenBank/DDBJ databases">
        <title>The permanent draft genome of Mucilaginibacter paludis DSM 18603.</title>
        <authorList>
            <consortium name="US DOE Joint Genome Institute (JGI-PGF)"/>
            <person name="Lucas S."/>
            <person name="Han J."/>
            <person name="Lapidus A."/>
            <person name="Bruce D."/>
            <person name="Goodwin L."/>
            <person name="Pitluck S."/>
            <person name="Peters L."/>
            <person name="Kyrpides N."/>
            <person name="Mavromatis K."/>
            <person name="Ivanova N."/>
            <person name="Mikhailova N."/>
            <person name="Held B."/>
            <person name="Detter J.C."/>
            <person name="Tapia R."/>
            <person name="Han C."/>
            <person name="Land M."/>
            <person name="Hauser L."/>
            <person name="Markowitz V."/>
            <person name="Cheng J.-F."/>
            <person name="Hugenholtz P."/>
            <person name="Woyke T."/>
            <person name="Wu D."/>
            <person name="Tindall B."/>
            <person name="Brambilla E."/>
            <person name="Klenk H.-P."/>
            <person name="Eisen J.A."/>
        </authorList>
    </citation>
    <scope>NUCLEOTIDE SEQUENCE [LARGE SCALE GENOMIC DNA]</scope>
    <source>
        <strain evidence="1">DSM 18603</strain>
    </source>
</reference>
<dbReference type="OrthoDB" id="795706at2"/>
<dbReference type="EMBL" id="CM001403">
    <property type="protein sequence ID" value="EHQ30389.1"/>
    <property type="molecule type" value="Genomic_DNA"/>
</dbReference>
<dbReference type="AlphaFoldDB" id="H1Y5W7"/>
<dbReference type="HOGENOM" id="CLU_1702279_0_0_10"/>
<keyword evidence="2" id="KW-1185">Reference proteome</keyword>
<sequence>MKTDVKAIISFQPGYIDLSEKLRDELEVKIDQLYAQNRLDDYVDNHTSVENATKGDWLCAYLLRNSPNSFMFSGELSKGIKTWFNMYYDDRLSVIDKFRTYYQNIVSLKKLDERQIISIVFCKFLINELLSLLAESRWQNLAHQASNHRQILCN</sequence>